<comment type="caution">
    <text evidence="2">The sequence shown here is derived from an EMBL/GenBank/DDBJ whole genome shotgun (WGS) entry which is preliminary data.</text>
</comment>
<reference evidence="2" key="1">
    <citation type="journal article" date="2020" name="mSystems">
        <title>Genome- and Community-Level Interaction Insights into Carbon Utilization and Element Cycling Functions of Hydrothermarchaeota in Hydrothermal Sediment.</title>
        <authorList>
            <person name="Zhou Z."/>
            <person name="Liu Y."/>
            <person name="Xu W."/>
            <person name="Pan J."/>
            <person name="Luo Z.H."/>
            <person name="Li M."/>
        </authorList>
    </citation>
    <scope>NUCLEOTIDE SEQUENCE [LARGE SCALE GENOMIC DNA]</scope>
    <source>
        <strain evidence="2">SpSt-573</strain>
    </source>
</reference>
<gene>
    <name evidence="2" type="ORF">ENT37_12805</name>
</gene>
<evidence type="ECO:0000313" key="2">
    <source>
        <dbReference type="EMBL" id="HGS22728.1"/>
    </source>
</evidence>
<protein>
    <recommendedName>
        <fullName evidence="3">ISKra4 family transposase</fullName>
    </recommendedName>
</protein>
<accession>A0A7C4PNQ0</accession>
<name>A0A7C4PNQ0_9CHLR</name>
<organism evidence="2">
    <name type="scientific">Anaerolinea thermolimosa</name>
    <dbReference type="NCBI Taxonomy" id="229919"/>
    <lineage>
        <taxon>Bacteria</taxon>
        <taxon>Bacillati</taxon>
        <taxon>Chloroflexota</taxon>
        <taxon>Anaerolineae</taxon>
        <taxon>Anaerolineales</taxon>
        <taxon>Anaerolineaceae</taxon>
        <taxon>Anaerolinea</taxon>
    </lineage>
</organism>
<dbReference type="InterPro" id="IPR009620">
    <property type="entry name" value="UPF0236"/>
</dbReference>
<dbReference type="AlphaFoldDB" id="A0A7C4PNQ0"/>
<evidence type="ECO:0008006" key="3">
    <source>
        <dbReference type="Google" id="ProtNLM"/>
    </source>
</evidence>
<dbReference type="Pfam" id="PF06782">
    <property type="entry name" value="UPF0236"/>
    <property type="match status" value="1"/>
</dbReference>
<evidence type="ECO:0000256" key="1">
    <source>
        <dbReference type="ARBA" id="ARBA00006539"/>
    </source>
</evidence>
<dbReference type="EMBL" id="DSYK01000641">
    <property type="protein sequence ID" value="HGS22728.1"/>
    <property type="molecule type" value="Genomic_DNA"/>
</dbReference>
<proteinExistence type="inferred from homology"/>
<sequence length="176" mass="19775">MPRANQAKRQVIIGDGAKWIWNIAEEQFPHAIQIIDLYHAKGTISNAAKAIFGQENEFGKQWAKTCRDQLEAGELESIIGKLQAFTKTSKEARQCIEYLINNKNRLNYPHFRKLGLSTSSGIVESGCRHVIGARVKRSGMHWTVRGANAIIALRCFKLSGRFDSFMDSRKPALKTG</sequence>
<comment type="similarity">
    <text evidence="1">Belongs to the UPF0236 family.</text>
</comment>